<dbReference type="SUPFAM" id="SSF160719">
    <property type="entry name" value="gpW/gp25-like"/>
    <property type="match status" value="1"/>
</dbReference>
<organism evidence="1 2">
    <name type="scientific">Paenibacillus glacialis</name>
    <dbReference type="NCBI Taxonomy" id="494026"/>
    <lineage>
        <taxon>Bacteria</taxon>
        <taxon>Bacillati</taxon>
        <taxon>Bacillota</taxon>
        <taxon>Bacilli</taxon>
        <taxon>Bacillales</taxon>
        <taxon>Paenibacillaceae</taxon>
        <taxon>Paenibacillus</taxon>
    </lineage>
</organism>
<dbReference type="RefSeq" id="WP_068527544.1">
    <property type="nucleotide sequence ID" value="NZ_LVJH01000002.1"/>
</dbReference>
<protein>
    <recommendedName>
        <fullName evidence="3">DUF2634 domain-containing protein</fullName>
    </recommendedName>
</protein>
<dbReference type="Proteomes" id="UP000076967">
    <property type="component" value="Unassembled WGS sequence"/>
</dbReference>
<dbReference type="AlphaFoldDB" id="A0A168NRF4"/>
<dbReference type="OrthoDB" id="2088193at2"/>
<gene>
    <name evidence="1" type="ORF">PGLA_01275</name>
</gene>
<dbReference type="EMBL" id="LVJH01000002">
    <property type="protein sequence ID" value="OAB46056.1"/>
    <property type="molecule type" value="Genomic_DNA"/>
</dbReference>
<accession>A0A168NRF4</accession>
<dbReference type="STRING" id="494026.PGLA_01275"/>
<evidence type="ECO:0000313" key="1">
    <source>
        <dbReference type="EMBL" id="OAB46056.1"/>
    </source>
</evidence>
<name>A0A168NRF4_9BACL</name>
<reference evidence="1 2" key="1">
    <citation type="submission" date="2016-03" db="EMBL/GenBank/DDBJ databases">
        <title>Draft genome sequence of Paenibacillus glacialis DSM 22343.</title>
        <authorList>
            <person name="Shin S.-K."/>
            <person name="Yi H."/>
        </authorList>
    </citation>
    <scope>NUCLEOTIDE SEQUENCE [LARGE SCALE GENOMIC DNA]</scope>
    <source>
        <strain evidence="1 2">DSM 22343</strain>
    </source>
</reference>
<comment type="caution">
    <text evidence="1">The sequence shown here is derived from an EMBL/GenBank/DDBJ whole genome shotgun (WGS) entry which is preliminary data.</text>
</comment>
<dbReference type="Pfam" id="PF10934">
    <property type="entry name" value="Sheath_initiator"/>
    <property type="match status" value="1"/>
</dbReference>
<dbReference type="Gene3D" id="3.10.450.40">
    <property type="match status" value="1"/>
</dbReference>
<evidence type="ECO:0008006" key="3">
    <source>
        <dbReference type="Google" id="ProtNLM"/>
    </source>
</evidence>
<evidence type="ECO:0000313" key="2">
    <source>
        <dbReference type="Proteomes" id="UP000076967"/>
    </source>
</evidence>
<proteinExistence type="predicted"/>
<dbReference type="InterPro" id="IPR020288">
    <property type="entry name" value="Sheath_initiator"/>
</dbReference>
<keyword evidence="2" id="KW-1185">Reference proteome</keyword>
<sequence>MQSLKLNETGDILMSASGNLVMVEGTEEIAQCCHIGIGTNKGEWFLNPDMGITFSKFLGKQINEEEMREELTQGLMQEERIQSVDLINFTIEKNSRTLLVTFDATSTEGERIQAKEVSLGAG</sequence>